<gene>
    <name evidence="1" type="ORF">S03H2_35204</name>
</gene>
<organism evidence="1">
    <name type="scientific">marine sediment metagenome</name>
    <dbReference type="NCBI Taxonomy" id="412755"/>
    <lineage>
        <taxon>unclassified sequences</taxon>
        <taxon>metagenomes</taxon>
        <taxon>ecological metagenomes</taxon>
    </lineage>
</organism>
<name>X1ITN2_9ZZZZ</name>
<protein>
    <submittedName>
        <fullName evidence="1">Uncharacterized protein</fullName>
    </submittedName>
</protein>
<evidence type="ECO:0000313" key="1">
    <source>
        <dbReference type="EMBL" id="GAH60903.1"/>
    </source>
</evidence>
<comment type="caution">
    <text evidence="1">The sequence shown here is derived from an EMBL/GenBank/DDBJ whole genome shotgun (WGS) entry which is preliminary data.</text>
</comment>
<proteinExistence type="predicted"/>
<accession>X1ITN2</accession>
<sequence>MDLQKVNTLKEALRRFRSRKPGAHKVTDVNFEGARIGALFEDLNERYLVMFKREFYRSFSNHFPDVPQKGYGVVTAKKIVGWAADEGIIIAAIFPSGRCYSIDGYDFWLFYEEYKTDCR</sequence>
<reference evidence="1" key="1">
    <citation type="journal article" date="2014" name="Front. Microbiol.">
        <title>High frequency of phylogenetically diverse reductive dehalogenase-homologous genes in deep subseafloor sedimentary metagenomes.</title>
        <authorList>
            <person name="Kawai M."/>
            <person name="Futagami T."/>
            <person name="Toyoda A."/>
            <person name="Takaki Y."/>
            <person name="Nishi S."/>
            <person name="Hori S."/>
            <person name="Arai W."/>
            <person name="Tsubouchi T."/>
            <person name="Morono Y."/>
            <person name="Uchiyama I."/>
            <person name="Ito T."/>
            <person name="Fujiyama A."/>
            <person name="Inagaki F."/>
            <person name="Takami H."/>
        </authorList>
    </citation>
    <scope>NUCLEOTIDE SEQUENCE</scope>
    <source>
        <strain evidence="1">Expedition CK06-06</strain>
    </source>
</reference>
<dbReference type="AlphaFoldDB" id="X1ITN2"/>
<dbReference type="EMBL" id="BARU01021517">
    <property type="protein sequence ID" value="GAH60903.1"/>
    <property type="molecule type" value="Genomic_DNA"/>
</dbReference>
<feature type="non-terminal residue" evidence="1">
    <location>
        <position position="119"/>
    </location>
</feature>